<feature type="chain" id="PRO_5041255859" description="Outer membrane protein beta-barrel domain-containing protein" evidence="1">
    <location>
        <begin position="18"/>
        <end position="205"/>
    </location>
</feature>
<sequence>MRLLLVLLMAVAMPAAAQVEWLPVPEDAPVRNDRRPAVGEWHFGLDIGFANFIPGVFKERGTRFVVFGERQVHRWAALQLDGNCSRGQERRLPGVPQQFVSLCAGVASAVVPFELHPKLWPYVRAGYGIALWDEEAREGFYNVEEIAPTWVLAAGFRSYLGAEQRVGLRLDVQRQETSLRDLRVPHWSFGLGLSMRFPRGFTLED</sequence>
<organism evidence="2">
    <name type="scientific">Pseudogemmatithrix spongiicola</name>
    <dbReference type="NCBI Taxonomy" id="3062599"/>
    <lineage>
        <taxon>Bacteria</taxon>
        <taxon>Pseudomonadati</taxon>
        <taxon>Gemmatimonadota</taxon>
        <taxon>Gemmatimonadia</taxon>
        <taxon>Gemmatimonadales</taxon>
        <taxon>Gemmatimonadaceae</taxon>
        <taxon>Pseudogemmatithrix</taxon>
    </lineage>
</organism>
<accession>A0AA49Q595</accession>
<dbReference type="SUPFAM" id="SSF56925">
    <property type="entry name" value="OMPA-like"/>
    <property type="match status" value="1"/>
</dbReference>
<keyword evidence="1" id="KW-0732">Signal</keyword>
<dbReference type="Proteomes" id="UP001229955">
    <property type="component" value="Chromosome"/>
</dbReference>
<evidence type="ECO:0000313" key="4">
    <source>
        <dbReference type="Proteomes" id="UP001229955"/>
    </source>
</evidence>
<dbReference type="EMBL" id="CP130612">
    <property type="protein sequence ID" value="WKW12015.1"/>
    <property type="molecule type" value="Genomic_DNA"/>
</dbReference>
<keyword evidence="4" id="KW-1185">Reference proteome</keyword>
<gene>
    <name evidence="2" type="ORF">Strain138_001287</name>
    <name evidence="3" type="ORF">Strain318_001287</name>
</gene>
<proteinExistence type="predicted"/>
<evidence type="ECO:0008006" key="5">
    <source>
        <dbReference type="Google" id="ProtNLM"/>
    </source>
</evidence>
<accession>A0AA49Q7P2</accession>
<name>A0AA49Q595_9BACT</name>
<protein>
    <recommendedName>
        <fullName evidence="5">Outer membrane protein beta-barrel domain-containing protein</fullName>
    </recommendedName>
</protein>
<dbReference type="KEGG" id="pspc:Strain318_001287"/>
<evidence type="ECO:0000256" key="1">
    <source>
        <dbReference type="SAM" id="SignalP"/>
    </source>
</evidence>
<feature type="signal peptide" evidence="1">
    <location>
        <begin position="1"/>
        <end position="17"/>
    </location>
</feature>
<reference evidence="2" key="1">
    <citation type="submission" date="2023-07" db="EMBL/GenBank/DDBJ databases">
        <authorList>
            <person name="Haufschild T."/>
            <person name="Kallscheuer N."/>
            <person name="Hammer J."/>
            <person name="Kohn T."/>
            <person name="Kabuu M."/>
            <person name="Jogler M."/>
            <person name="Wohfarth N."/>
            <person name="Heuer A."/>
            <person name="Rohde M."/>
            <person name="van Teeseling M.C.F."/>
            <person name="Jogler C."/>
        </authorList>
    </citation>
    <scope>NUCLEOTIDE SEQUENCE</scope>
    <source>
        <strain evidence="2">Strain 138</strain>
        <strain evidence="3">Strain 318</strain>
    </source>
</reference>
<dbReference type="InterPro" id="IPR011250">
    <property type="entry name" value="OMP/PagP_B-barrel"/>
</dbReference>
<evidence type="ECO:0000313" key="3">
    <source>
        <dbReference type="EMBL" id="WKW14924.1"/>
    </source>
</evidence>
<dbReference type="EMBL" id="CP130613">
    <property type="protein sequence ID" value="WKW14924.1"/>
    <property type="molecule type" value="Genomic_DNA"/>
</dbReference>
<evidence type="ECO:0000313" key="2">
    <source>
        <dbReference type="EMBL" id="WKW12015.1"/>
    </source>
</evidence>
<dbReference type="RefSeq" id="WP_367887693.1">
    <property type="nucleotide sequence ID" value="NZ_CP130612.1"/>
</dbReference>
<dbReference type="AlphaFoldDB" id="A0AA49Q595"/>